<dbReference type="PANTHER" id="PTHR13504:SF38">
    <property type="entry name" value="FIDO DOMAIN-CONTAINING PROTEIN"/>
    <property type="match status" value="1"/>
</dbReference>
<dbReference type="PANTHER" id="PTHR13504">
    <property type="entry name" value="FIDO DOMAIN-CONTAINING PROTEIN DDB_G0283145"/>
    <property type="match status" value="1"/>
</dbReference>
<dbReference type="STRING" id="530584.SAMN05421630_11464"/>
<evidence type="ECO:0000313" key="2">
    <source>
        <dbReference type="Proteomes" id="UP000199494"/>
    </source>
</evidence>
<dbReference type="SUPFAM" id="SSF140931">
    <property type="entry name" value="Fic-like"/>
    <property type="match status" value="1"/>
</dbReference>
<dbReference type="RefSeq" id="WP_211323645.1">
    <property type="nucleotide sequence ID" value="NZ_CP016353.1"/>
</dbReference>
<reference evidence="1 2" key="1">
    <citation type="submission" date="2016-10" db="EMBL/GenBank/DDBJ databases">
        <authorList>
            <person name="de Groot N.N."/>
        </authorList>
    </citation>
    <scope>NUCLEOTIDE SEQUENCE [LARGE SCALE GENOMIC DNA]</scope>
    <source>
        <strain evidence="1 2">CGMCC 4.5506</strain>
    </source>
</reference>
<organism evidence="1 2">
    <name type="scientific">Prauserella marina</name>
    <dbReference type="NCBI Taxonomy" id="530584"/>
    <lineage>
        <taxon>Bacteria</taxon>
        <taxon>Bacillati</taxon>
        <taxon>Actinomycetota</taxon>
        <taxon>Actinomycetes</taxon>
        <taxon>Pseudonocardiales</taxon>
        <taxon>Pseudonocardiaceae</taxon>
        <taxon>Prauserella</taxon>
    </lineage>
</organism>
<name>A0A222VKH4_9PSEU</name>
<dbReference type="InterPro" id="IPR040198">
    <property type="entry name" value="Fido_containing"/>
</dbReference>
<dbReference type="InterPro" id="IPR025758">
    <property type="entry name" value="Fic/DOC_N"/>
</dbReference>
<dbReference type="Gene3D" id="1.10.3290.10">
    <property type="entry name" value="Fido-like domain"/>
    <property type="match status" value="1"/>
</dbReference>
<dbReference type="Pfam" id="PF02661">
    <property type="entry name" value="Fic"/>
    <property type="match status" value="1"/>
</dbReference>
<keyword evidence="2" id="KW-1185">Reference proteome</keyword>
<dbReference type="Pfam" id="PF13784">
    <property type="entry name" value="Fic_N"/>
    <property type="match status" value="1"/>
</dbReference>
<dbReference type="AlphaFoldDB" id="A0A222VKH4"/>
<dbReference type="InterPro" id="IPR036597">
    <property type="entry name" value="Fido-like_dom_sf"/>
</dbReference>
<dbReference type="InterPro" id="IPR026287">
    <property type="entry name" value="SoFic-like"/>
</dbReference>
<dbReference type="Proteomes" id="UP000199494">
    <property type="component" value="Unassembled WGS sequence"/>
</dbReference>
<protein>
    <submittedName>
        <fullName evidence="1">Fic family protein</fullName>
    </submittedName>
</protein>
<dbReference type="InterPro" id="IPR003812">
    <property type="entry name" value="Fido"/>
</dbReference>
<sequence length="395" mass="43668">MDLDALGESPVGQLVPIALPPSGMSGEATRYWAFVPDALPNEPRLGLASLDVSTRAAMAVARLDQAMAQLPNPGLLLRPIIRREAVSTSALEGTYAAYDEVLEADFLEESQMSAPQREIQNFVRAVEVAPELLKTRPISRGVLGRLQKIIVRETAGDTYEAGDLRKKQVYVGSRGGDISRARFVPPPPGQYLEDGVSSWEKWLNTNSRVPVVVRMALAHYQFETLHPFNDGNGRLGRLVAVLQLLEDGVLKMPVLNISPWLERRRDDYIDGLLAVSKTGRFDVWIEFFSTAVLEQAEEGVQTISELLEFREKTIGRLRGDNVRGSALQIVEGLIGYPVIDVPTARRLTGKTFQAANNAIGNLVEYGILREVTGKQTNRLFACVDVLNIISRGRHR</sequence>
<evidence type="ECO:0000313" key="1">
    <source>
        <dbReference type="EMBL" id="SDD90214.1"/>
    </source>
</evidence>
<dbReference type="EMBL" id="FMZE01000014">
    <property type="protein sequence ID" value="SDD90214.1"/>
    <property type="molecule type" value="Genomic_DNA"/>
</dbReference>
<accession>A0A222VKH4</accession>
<dbReference type="PIRSF" id="PIRSF038925">
    <property type="entry name" value="AMP-prot_trans"/>
    <property type="match status" value="1"/>
</dbReference>
<gene>
    <name evidence="1" type="ORF">SAMN05421630_11464</name>
</gene>
<dbReference type="PROSITE" id="PS51459">
    <property type="entry name" value="FIDO"/>
    <property type="match status" value="1"/>
</dbReference>
<dbReference type="KEGG" id="pmad:BAY61_04185"/>
<proteinExistence type="predicted"/>